<dbReference type="PANTHER" id="PTHR30474:SF2">
    <property type="entry name" value="PEPTIDOGLYCAN GLYCOSYLTRANSFERASE FTSW-RELATED"/>
    <property type="match status" value="1"/>
</dbReference>
<feature type="transmembrane region" description="Helical" evidence="17">
    <location>
        <begin position="62"/>
        <end position="80"/>
    </location>
</feature>
<evidence type="ECO:0000256" key="7">
    <source>
        <dbReference type="ARBA" id="ARBA00022989"/>
    </source>
</evidence>
<gene>
    <name evidence="18" type="ORF">IQ230_08635</name>
</gene>
<comment type="function">
    <text evidence="16">Peptidoglycan polymerase that is essential for cell division.</text>
</comment>
<evidence type="ECO:0000256" key="15">
    <source>
        <dbReference type="ARBA" id="ARBA00049902"/>
    </source>
</evidence>
<evidence type="ECO:0000256" key="9">
    <source>
        <dbReference type="ARBA" id="ARBA00032370"/>
    </source>
</evidence>
<evidence type="ECO:0000256" key="17">
    <source>
        <dbReference type="SAM" id="Phobius"/>
    </source>
</evidence>
<evidence type="ECO:0000256" key="3">
    <source>
        <dbReference type="ARBA" id="ARBA00022679"/>
    </source>
</evidence>
<comment type="catalytic activity">
    <reaction evidence="15">
        <text>[GlcNAc-(1-&gt;4)-Mur2Ac(oyl-L-Ala-gamma-D-Glu-L-Lys-D-Ala-D-Ala)](n)-di-trans,octa-cis-undecaprenyl diphosphate + beta-D-GlcNAc-(1-&gt;4)-Mur2Ac(oyl-L-Ala-gamma-D-Glu-L-Lys-D-Ala-D-Ala)-di-trans,octa-cis-undecaprenyl diphosphate = [GlcNAc-(1-&gt;4)-Mur2Ac(oyl-L-Ala-gamma-D-Glu-L-Lys-D-Ala-D-Ala)](n+1)-di-trans,octa-cis-undecaprenyl diphosphate + di-trans,octa-cis-undecaprenyl diphosphate + H(+)</text>
        <dbReference type="Rhea" id="RHEA:23708"/>
        <dbReference type="Rhea" id="RHEA-COMP:9602"/>
        <dbReference type="Rhea" id="RHEA-COMP:9603"/>
        <dbReference type="ChEBI" id="CHEBI:15378"/>
        <dbReference type="ChEBI" id="CHEBI:58405"/>
        <dbReference type="ChEBI" id="CHEBI:60033"/>
        <dbReference type="ChEBI" id="CHEBI:78435"/>
        <dbReference type="EC" id="2.4.99.28"/>
    </reaction>
</comment>
<protein>
    <recommendedName>
        <fullName evidence="12">Probable peptidoglycan glycosyltransferase FtsW</fullName>
        <ecNumber evidence="14">2.4.99.28</ecNumber>
    </recommendedName>
    <alternativeName>
        <fullName evidence="13">Cell division protein FtsW</fullName>
    </alternativeName>
    <alternativeName>
        <fullName evidence="10">Cell wall polymerase</fullName>
    </alternativeName>
    <alternativeName>
        <fullName evidence="9">Peptidoglycan polymerase</fullName>
    </alternativeName>
</protein>
<evidence type="ECO:0000313" key="18">
    <source>
        <dbReference type="EMBL" id="MBE9190424.1"/>
    </source>
</evidence>
<comment type="similarity">
    <text evidence="11">Belongs to the SEDS family. FtsW subfamily.</text>
</comment>
<dbReference type="Pfam" id="PF01098">
    <property type="entry name" value="FTSW_RODA_SPOVE"/>
    <property type="match status" value="1"/>
</dbReference>
<proteinExistence type="inferred from homology"/>
<keyword evidence="4 17" id="KW-0812">Transmembrane</keyword>
<keyword evidence="2" id="KW-0328">Glycosyltransferase</keyword>
<keyword evidence="8 17" id="KW-0472">Membrane</keyword>
<evidence type="ECO:0000256" key="2">
    <source>
        <dbReference type="ARBA" id="ARBA00022676"/>
    </source>
</evidence>
<accession>A0ABR9UQ68</accession>
<dbReference type="EC" id="2.4.99.28" evidence="14"/>
<comment type="subcellular location">
    <subcellularLocation>
        <location evidence="1">Membrane</location>
        <topology evidence="1">Multi-pass membrane protein</topology>
    </subcellularLocation>
</comment>
<dbReference type="PANTHER" id="PTHR30474">
    <property type="entry name" value="CELL CYCLE PROTEIN"/>
    <property type="match status" value="1"/>
</dbReference>
<evidence type="ECO:0000256" key="6">
    <source>
        <dbReference type="ARBA" id="ARBA00022984"/>
    </source>
</evidence>
<evidence type="ECO:0000256" key="14">
    <source>
        <dbReference type="ARBA" id="ARBA00044770"/>
    </source>
</evidence>
<feature type="transmembrane region" description="Helical" evidence="17">
    <location>
        <begin position="346"/>
        <end position="367"/>
    </location>
</feature>
<evidence type="ECO:0000256" key="13">
    <source>
        <dbReference type="ARBA" id="ARBA00041418"/>
    </source>
</evidence>
<dbReference type="EMBL" id="JADEWN010000016">
    <property type="protein sequence ID" value="MBE9190424.1"/>
    <property type="molecule type" value="Genomic_DNA"/>
</dbReference>
<organism evidence="18 19">
    <name type="scientific">Gloeocapsopsis crepidinum LEGE 06123</name>
    <dbReference type="NCBI Taxonomy" id="588587"/>
    <lineage>
        <taxon>Bacteria</taxon>
        <taxon>Bacillati</taxon>
        <taxon>Cyanobacteriota</taxon>
        <taxon>Cyanophyceae</taxon>
        <taxon>Oscillatoriophycideae</taxon>
        <taxon>Chroococcales</taxon>
        <taxon>Chroococcaceae</taxon>
        <taxon>Gloeocapsopsis</taxon>
    </lineage>
</organism>
<evidence type="ECO:0000256" key="8">
    <source>
        <dbReference type="ARBA" id="ARBA00023136"/>
    </source>
</evidence>
<keyword evidence="19" id="KW-1185">Reference proteome</keyword>
<evidence type="ECO:0000256" key="10">
    <source>
        <dbReference type="ARBA" id="ARBA00033270"/>
    </source>
</evidence>
<feature type="transmembrane region" description="Helical" evidence="17">
    <location>
        <begin position="150"/>
        <end position="168"/>
    </location>
</feature>
<feature type="transmembrane region" description="Helical" evidence="17">
    <location>
        <begin position="315"/>
        <end position="334"/>
    </location>
</feature>
<reference evidence="18 19" key="1">
    <citation type="submission" date="2020-10" db="EMBL/GenBank/DDBJ databases">
        <authorList>
            <person name="Castelo-Branco R."/>
            <person name="Eusebio N."/>
            <person name="Adriana R."/>
            <person name="Vieira A."/>
            <person name="Brugerolle De Fraissinette N."/>
            <person name="Rezende De Castro R."/>
            <person name="Schneider M.P."/>
            <person name="Vasconcelos V."/>
            <person name="Leao P.N."/>
        </authorList>
    </citation>
    <scope>NUCLEOTIDE SEQUENCE [LARGE SCALE GENOMIC DNA]</scope>
    <source>
        <strain evidence="18 19">LEGE 06123</strain>
    </source>
</reference>
<comment type="caution">
    <text evidence="18">The sequence shown here is derived from an EMBL/GenBank/DDBJ whole genome shotgun (WGS) entry which is preliminary data.</text>
</comment>
<feature type="transmembrane region" description="Helical" evidence="17">
    <location>
        <begin position="282"/>
        <end position="306"/>
    </location>
</feature>
<feature type="transmembrane region" description="Helical" evidence="17">
    <location>
        <begin position="23"/>
        <end position="42"/>
    </location>
</feature>
<evidence type="ECO:0000256" key="5">
    <source>
        <dbReference type="ARBA" id="ARBA00022960"/>
    </source>
</evidence>
<keyword evidence="7 17" id="KW-1133">Transmembrane helix</keyword>
<evidence type="ECO:0000313" key="19">
    <source>
        <dbReference type="Proteomes" id="UP000651156"/>
    </source>
</evidence>
<keyword evidence="5" id="KW-0133">Cell shape</keyword>
<evidence type="ECO:0000256" key="16">
    <source>
        <dbReference type="ARBA" id="ARBA00049966"/>
    </source>
</evidence>
<dbReference type="RefSeq" id="WP_193931602.1">
    <property type="nucleotide sequence ID" value="NZ_CAWPMZ010000034.1"/>
</dbReference>
<name>A0ABR9UQ68_9CHRO</name>
<keyword evidence="6" id="KW-0573">Peptidoglycan synthesis</keyword>
<feature type="transmembrane region" description="Helical" evidence="17">
    <location>
        <begin position="202"/>
        <end position="220"/>
    </location>
</feature>
<evidence type="ECO:0000256" key="11">
    <source>
        <dbReference type="ARBA" id="ARBA00038053"/>
    </source>
</evidence>
<evidence type="ECO:0000256" key="12">
    <source>
        <dbReference type="ARBA" id="ARBA00041185"/>
    </source>
</evidence>
<sequence length="390" mass="42789">MQIRQLIPFFDKSVAGWVNEARLLRWLTLLWLFMGLVILFSASYPVADIKYGDGLYFLKRQLIGAAIGLVAFNFLVHSPLRSVLNIAHWGVLVLLGLIFMTLIPGVGVEIEGARRWLSVMGILIQPSELIKPFLILQSARVFGQWHRIRWNARLFWLIVFALMLAGILRQPNLSTTALCGMALWLVALAAGLPYFQLIGTALLGILVAVTSISLNPYQLVRVISFRNPWIDPAKSGYQLVQSLLAVGSGGTWGAGFGLSQQKLFYLPIQDTDFIFAIFAEEFGFVGGVLLLFLLVVYATIALVVALKAWNPVNRLIAIGAMIFLVGQSMLHIGVSTGVLPTTGLPLPFISYGSNSIIASLMIAGLLIRVARENADTQVVTLPGRATSRQL</sequence>
<evidence type="ECO:0000256" key="4">
    <source>
        <dbReference type="ARBA" id="ARBA00022692"/>
    </source>
</evidence>
<feature type="transmembrane region" description="Helical" evidence="17">
    <location>
        <begin position="86"/>
        <end position="108"/>
    </location>
</feature>
<evidence type="ECO:0000256" key="1">
    <source>
        <dbReference type="ARBA" id="ARBA00004141"/>
    </source>
</evidence>
<dbReference type="Proteomes" id="UP000651156">
    <property type="component" value="Unassembled WGS sequence"/>
</dbReference>
<dbReference type="InterPro" id="IPR001182">
    <property type="entry name" value="FtsW/RodA"/>
</dbReference>
<keyword evidence="3" id="KW-0808">Transferase</keyword>